<accession>R0J723</accession>
<gene>
    <name evidence="1" type="ORF">Anapl_18885</name>
</gene>
<proteinExistence type="predicted"/>
<sequence length="87" mass="10193">MRSEATAAAEHKDSIMTFDDVITLFANPIMTSFYPKTPYKDVHQVGKEFWEKEARELRAYYEENFGEDLPREVMAELEALEGRLKKM</sequence>
<dbReference type="Proteomes" id="UP000296049">
    <property type="component" value="Unassembled WGS sequence"/>
</dbReference>
<dbReference type="EMBL" id="KB753256">
    <property type="protein sequence ID" value="EOA92950.1"/>
    <property type="molecule type" value="Genomic_DNA"/>
</dbReference>
<keyword evidence="1" id="KW-0808">Transferase</keyword>
<dbReference type="GO" id="GO:0016301">
    <property type="term" value="F:kinase activity"/>
    <property type="evidence" value="ECO:0007669"/>
    <property type="project" value="UniProtKB-KW"/>
</dbReference>
<protein>
    <submittedName>
        <fullName evidence="1">Phosphoenolpyruvate carboxykinase [GTP], mitochondrial</fullName>
    </submittedName>
</protein>
<keyword evidence="2" id="KW-1185">Reference proteome</keyword>
<keyword evidence="1" id="KW-0418">Kinase</keyword>
<dbReference type="Gene3D" id="3.90.228.20">
    <property type="match status" value="1"/>
</dbReference>
<dbReference type="GO" id="GO:0006094">
    <property type="term" value="P:gluconeogenesis"/>
    <property type="evidence" value="ECO:0007669"/>
    <property type="project" value="InterPro"/>
</dbReference>
<dbReference type="InterPro" id="IPR013035">
    <property type="entry name" value="PEP_carboxykinase_C"/>
</dbReference>
<keyword evidence="1" id="KW-0670">Pyruvate</keyword>
<dbReference type="GO" id="GO:0004611">
    <property type="term" value="F:phosphoenolpyruvate carboxykinase activity"/>
    <property type="evidence" value="ECO:0007669"/>
    <property type="project" value="InterPro"/>
</dbReference>
<dbReference type="SUPFAM" id="SSF53795">
    <property type="entry name" value="PEP carboxykinase-like"/>
    <property type="match status" value="1"/>
</dbReference>
<evidence type="ECO:0000313" key="2">
    <source>
        <dbReference type="Proteomes" id="UP000296049"/>
    </source>
</evidence>
<dbReference type="GO" id="GO:0017076">
    <property type="term" value="F:purine nucleotide binding"/>
    <property type="evidence" value="ECO:0007669"/>
    <property type="project" value="InterPro"/>
</dbReference>
<organism evidence="1 2">
    <name type="scientific">Anas platyrhynchos</name>
    <name type="common">Mallard</name>
    <name type="synonym">Anas boschas</name>
    <dbReference type="NCBI Taxonomy" id="8839"/>
    <lineage>
        <taxon>Eukaryota</taxon>
        <taxon>Metazoa</taxon>
        <taxon>Chordata</taxon>
        <taxon>Craniata</taxon>
        <taxon>Vertebrata</taxon>
        <taxon>Euteleostomi</taxon>
        <taxon>Archelosauria</taxon>
        <taxon>Archosauria</taxon>
        <taxon>Dinosauria</taxon>
        <taxon>Saurischia</taxon>
        <taxon>Theropoda</taxon>
        <taxon>Coelurosauria</taxon>
        <taxon>Aves</taxon>
        <taxon>Neognathae</taxon>
        <taxon>Galloanserae</taxon>
        <taxon>Anseriformes</taxon>
        <taxon>Anatidae</taxon>
        <taxon>Anatinae</taxon>
        <taxon>Anas</taxon>
    </lineage>
</organism>
<name>R0J723_ANAPL</name>
<reference evidence="2" key="1">
    <citation type="journal article" date="2013" name="Nat. Genet.">
        <title>The duck genome and transcriptome provide insight into an avian influenza virus reservoir species.</title>
        <authorList>
            <person name="Huang Y."/>
            <person name="Li Y."/>
            <person name="Burt D.W."/>
            <person name="Chen H."/>
            <person name="Zhang Y."/>
            <person name="Qian W."/>
            <person name="Kim H."/>
            <person name="Gan S."/>
            <person name="Zhao Y."/>
            <person name="Li J."/>
            <person name="Yi K."/>
            <person name="Feng H."/>
            <person name="Zhu P."/>
            <person name="Li B."/>
            <person name="Liu Q."/>
            <person name="Fairley S."/>
            <person name="Magor K.E."/>
            <person name="Du Z."/>
            <person name="Hu X."/>
            <person name="Goodman L."/>
            <person name="Tafer H."/>
            <person name="Vignal A."/>
            <person name="Lee T."/>
            <person name="Kim K.W."/>
            <person name="Sheng Z."/>
            <person name="An Y."/>
            <person name="Searle S."/>
            <person name="Herrero J."/>
            <person name="Groenen M.A."/>
            <person name="Crooijmans R.P."/>
            <person name="Faraut T."/>
            <person name="Cai Q."/>
            <person name="Webster R.G."/>
            <person name="Aldridge J.R."/>
            <person name="Warren W.C."/>
            <person name="Bartschat S."/>
            <person name="Kehr S."/>
            <person name="Marz M."/>
            <person name="Stadler P.F."/>
            <person name="Smith J."/>
            <person name="Kraus R.H."/>
            <person name="Zhao Y."/>
            <person name="Ren L."/>
            <person name="Fei J."/>
            <person name="Morisson M."/>
            <person name="Kaiser P."/>
            <person name="Griffin D.K."/>
            <person name="Rao M."/>
            <person name="Pitel F."/>
            <person name="Wang J."/>
            <person name="Li N."/>
        </authorList>
    </citation>
    <scope>NUCLEOTIDE SEQUENCE [LARGE SCALE GENOMIC DNA]</scope>
</reference>
<evidence type="ECO:0000313" key="1">
    <source>
        <dbReference type="EMBL" id="EOA92950.1"/>
    </source>
</evidence>
<dbReference type="AlphaFoldDB" id="R0J723"/>